<evidence type="ECO:0000313" key="2">
    <source>
        <dbReference type="Proteomes" id="UP000199138"/>
    </source>
</evidence>
<dbReference type="EMBL" id="FPBK01000005">
    <property type="protein sequence ID" value="SFU49294.1"/>
    <property type="molecule type" value="Genomic_DNA"/>
</dbReference>
<accession>A0A1I7GLI4</accession>
<dbReference type="OrthoDB" id="1404327at2"/>
<name>A0A1I7GLI4_9FLAO</name>
<dbReference type="Proteomes" id="UP000199138">
    <property type="component" value="Unassembled WGS sequence"/>
</dbReference>
<proteinExistence type="predicted"/>
<keyword evidence="2" id="KW-1185">Reference proteome</keyword>
<dbReference type="RefSeq" id="WP_093024732.1">
    <property type="nucleotide sequence ID" value="NZ_FPBK01000005.1"/>
</dbReference>
<gene>
    <name evidence="1" type="ORF">SAMN05216480_10559</name>
</gene>
<sequence length="623" mass="71616">MFFRFSNSNYNLDLKHFSITQIEKNYWFYSNFFTKSTYPITITIDDELDEAMGFILDHNSTEKKTYFNGLFFHDGKYEKAVMDLEDLEGRNATVQIIFGFDELPNWDKKLSELPLDIIDLETNLADHAGTIVNQSWPSVNYNFPLLHTDDFDTSSEEWGDFLGKINNYVNNQFVQNVVDLDDGSIKNKNILQPLPHLLYVLQVGFQNAGYNLSGDILNIQELQKAWIYSKSDYYSNTREDSDEVAVMVEDYETTFIYATGEGNYNGASFYTTMCKYFRTIEFPMNGKYKIAGNVHSRRFHSYCYTSFKFGEDLLQEIEYDHSAIVEYDLDAIDFNVDITDFENQVVLISVESRFLTSAVDYYEDGYIVDLTVTPLEVYDNSGEIVPALLGANKIDLTKCVPDMTFGAAVTAVRNWFNLSLEIEGSDILMNFITKQVNKSSAIDLSNFEVKAPVRKFNKGLSWELKFKDVDSYEYSFTSIFYSENGIETSGYSLTDKTTEVTIDALPLPLSFKTNTTSAYTVIDGTDRLCLVLYDGLVSDKNQSLDSSSLLVPAVFNNYWKNWLKNRINSVSYQWSFKASMMDVINLSNKSVIFAYNRFHLVNTIEKTNETLMTYEIELELESI</sequence>
<organism evidence="1 2">
    <name type="scientific">Pustulibacterium marinum</name>
    <dbReference type="NCBI Taxonomy" id="1224947"/>
    <lineage>
        <taxon>Bacteria</taxon>
        <taxon>Pseudomonadati</taxon>
        <taxon>Bacteroidota</taxon>
        <taxon>Flavobacteriia</taxon>
        <taxon>Flavobacteriales</taxon>
        <taxon>Flavobacteriaceae</taxon>
        <taxon>Pustulibacterium</taxon>
    </lineage>
</organism>
<protein>
    <submittedName>
        <fullName evidence="1">Uncharacterized protein</fullName>
    </submittedName>
</protein>
<dbReference type="STRING" id="1224947.SAMN05216480_10559"/>
<reference evidence="1 2" key="1">
    <citation type="submission" date="2016-10" db="EMBL/GenBank/DDBJ databases">
        <authorList>
            <person name="de Groot N.N."/>
        </authorList>
    </citation>
    <scope>NUCLEOTIDE SEQUENCE [LARGE SCALE GENOMIC DNA]</scope>
    <source>
        <strain evidence="1 2">CGMCC 1.12333</strain>
    </source>
</reference>
<dbReference type="AlphaFoldDB" id="A0A1I7GLI4"/>
<evidence type="ECO:0000313" key="1">
    <source>
        <dbReference type="EMBL" id="SFU49294.1"/>
    </source>
</evidence>